<evidence type="ECO:0000313" key="8">
    <source>
        <dbReference type="WBParaSite" id="ACRNAN_Path_15.g46.t2"/>
    </source>
</evidence>
<name>A0A914C1F7_9BILA</name>
<evidence type="ECO:0000256" key="3">
    <source>
        <dbReference type="ARBA" id="ARBA00022679"/>
    </source>
</evidence>
<comment type="similarity">
    <text evidence="2 5">Belongs to the CDP-alcohol phosphatidyltransferase class-I family.</text>
</comment>
<dbReference type="GO" id="GO:0005789">
    <property type="term" value="C:endoplasmic reticulum membrane"/>
    <property type="evidence" value="ECO:0007669"/>
    <property type="project" value="TreeGrafter"/>
</dbReference>
<keyword evidence="3 5" id="KW-0808">Transferase</keyword>
<dbReference type="InterPro" id="IPR048254">
    <property type="entry name" value="CDP_ALCOHOL_P_TRANSF_CS"/>
</dbReference>
<dbReference type="InterPro" id="IPR014472">
    <property type="entry name" value="CHOPT"/>
</dbReference>
<dbReference type="PANTHER" id="PTHR10414:SF71">
    <property type="entry name" value="FI05338P"/>
    <property type="match status" value="1"/>
</dbReference>
<dbReference type="InterPro" id="IPR000462">
    <property type="entry name" value="CDP-OH_P_trans"/>
</dbReference>
<keyword evidence="6" id="KW-0812">Transmembrane</keyword>
<dbReference type="WBParaSite" id="ACRNAN_Path_15.g46.t2">
    <property type="protein sequence ID" value="ACRNAN_Path_15.g46.t2"/>
    <property type="gene ID" value="ACRNAN_Path_15.g46"/>
</dbReference>
<dbReference type="PIRSF" id="PIRSF015665">
    <property type="entry name" value="CHOPT"/>
    <property type="match status" value="1"/>
</dbReference>
<organism evidence="7 8">
    <name type="scientific">Acrobeloides nanus</name>
    <dbReference type="NCBI Taxonomy" id="290746"/>
    <lineage>
        <taxon>Eukaryota</taxon>
        <taxon>Metazoa</taxon>
        <taxon>Ecdysozoa</taxon>
        <taxon>Nematoda</taxon>
        <taxon>Chromadorea</taxon>
        <taxon>Rhabditida</taxon>
        <taxon>Tylenchina</taxon>
        <taxon>Cephalobomorpha</taxon>
        <taxon>Cephaloboidea</taxon>
        <taxon>Cephalobidae</taxon>
        <taxon>Acrobeloides</taxon>
    </lineage>
</organism>
<comment type="subcellular location">
    <subcellularLocation>
        <location evidence="1">Membrane</location>
    </subcellularLocation>
</comment>
<dbReference type="GO" id="GO:0006646">
    <property type="term" value="P:phosphatidylethanolamine biosynthetic process"/>
    <property type="evidence" value="ECO:0007669"/>
    <property type="project" value="TreeGrafter"/>
</dbReference>
<keyword evidence="7" id="KW-1185">Reference proteome</keyword>
<dbReference type="PANTHER" id="PTHR10414">
    <property type="entry name" value="ETHANOLAMINEPHOSPHOTRANSFERASE"/>
    <property type="match status" value="1"/>
</dbReference>
<evidence type="ECO:0000256" key="4">
    <source>
        <dbReference type="ARBA" id="ARBA00023136"/>
    </source>
</evidence>
<protein>
    <submittedName>
        <fullName evidence="8">Ethanolaminephosphotransferase 1</fullName>
    </submittedName>
</protein>
<evidence type="ECO:0000313" key="7">
    <source>
        <dbReference type="Proteomes" id="UP000887540"/>
    </source>
</evidence>
<feature type="transmembrane region" description="Helical" evidence="6">
    <location>
        <begin position="220"/>
        <end position="242"/>
    </location>
</feature>
<feature type="transmembrane region" description="Helical" evidence="6">
    <location>
        <begin position="316"/>
        <end position="334"/>
    </location>
</feature>
<evidence type="ECO:0000256" key="2">
    <source>
        <dbReference type="ARBA" id="ARBA00010441"/>
    </source>
</evidence>
<dbReference type="GO" id="GO:0004307">
    <property type="term" value="F:ethanolaminephosphotransferase activity"/>
    <property type="evidence" value="ECO:0007669"/>
    <property type="project" value="TreeGrafter"/>
</dbReference>
<dbReference type="AlphaFoldDB" id="A0A914C1F7"/>
<reference evidence="8" key="1">
    <citation type="submission" date="2022-11" db="UniProtKB">
        <authorList>
            <consortium name="WormBaseParasite"/>
        </authorList>
    </citation>
    <scope>IDENTIFICATION</scope>
</reference>
<feature type="transmembrane region" description="Helical" evidence="6">
    <location>
        <begin position="189"/>
        <end position="208"/>
    </location>
</feature>
<keyword evidence="6" id="KW-1133">Transmembrane helix</keyword>
<proteinExistence type="inferred from homology"/>
<evidence type="ECO:0000256" key="1">
    <source>
        <dbReference type="ARBA" id="ARBA00004370"/>
    </source>
</evidence>
<feature type="transmembrane region" description="Helical" evidence="6">
    <location>
        <begin position="286"/>
        <end position="304"/>
    </location>
</feature>
<dbReference type="Pfam" id="PF01066">
    <property type="entry name" value="CDP-OH_P_transf"/>
    <property type="match status" value="1"/>
</dbReference>
<feature type="transmembrane region" description="Helical" evidence="6">
    <location>
        <begin position="48"/>
        <end position="70"/>
    </location>
</feature>
<dbReference type="InterPro" id="IPR043130">
    <property type="entry name" value="CDP-OH_PTrfase_TM_dom"/>
</dbReference>
<dbReference type="FunFam" id="1.20.120.1760:FF:000016">
    <property type="entry name" value="ethanolaminephosphotransferase 1"/>
    <property type="match status" value="1"/>
</dbReference>
<evidence type="ECO:0000256" key="5">
    <source>
        <dbReference type="RuleBase" id="RU003750"/>
    </source>
</evidence>
<dbReference type="GO" id="GO:0005794">
    <property type="term" value="C:Golgi apparatus"/>
    <property type="evidence" value="ECO:0007669"/>
    <property type="project" value="TreeGrafter"/>
</dbReference>
<feature type="transmembrane region" description="Helical" evidence="6">
    <location>
        <begin position="340"/>
        <end position="361"/>
    </location>
</feature>
<accession>A0A914C1F7</accession>
<evidence type="ECO:0000256" key="6">
    <source>
        <dbReference type="SAM" id="Phobius"/>
    </source>
</evidence>
<sequence>MGIFYRRYLDSAKLKGFDSYRYACVDTSPIAVYISHPFWNWFVQFYPLWLAPNVLTFVGFAFVMGCYFLVSYLDPFLDANSVSSLEDQWLPNWIWLLCSVCTFLGHLLDGTDGKQARRTGASGPTGELFDHGLDSWSTVPFTLTIFSIFGRGEFSVSPVRLLGILISVQMVFIATHWEKYNTGILYLSWGYDASQYGLVIFYLLTYFIGHRWFQFYVNNYFFVICVLSLIVSIYNIMHCYFTSKSGKQSSLYEALLPLLPPILLFTTSLYWALYSPTSIIDKAPRIFFWSMGVVFSNIAVHLIINQMSNTRVEPFNGLLFLYVLIAVSAVQGYFGEYELLILQYLALLLTAGHIHYGICVVQQLCSHFKIYAFSLDYLKHKRRDGPKVYELPSGFQNHVLQTV</sequence>
<dbReference type="Gene3D" id="1.20.120.1760">
    <property type="match status" value="1"/>
</dbReference>
<dbReference type="Proteomes" id="UP000887540">
    <property type="component" value="Unplaced"/>
</dbReference>
<feature type="transmembrane region" description="Helical" evidence="6">
    <location>
        <begin position="254"/>
        <end position="274"/>
    </location>
</feature>
<feature type="transmembrane region" description="Helical" evidence="6">
    <location>
        <begin position="90"/>
        <end position="108"/>
    </location>
</feature>
<keyword evidence="4 6" id="KW-0472">Membrane</keyword>
<dbReference type="PROSITE" id="PS00379">
    <property type="entry name" value="CDP_ALCOHOL_P_TRANSF"/>
    <property type="match status" value="1"/>
</dbReference>